<accession>K3W5C3</accession>
<evidence type="ECO:0000313" key="5">
    <source>
        <dbReference type="EnsemblProtists" id="PYU1_T000164"/>
    </source>
</evidence>
<dbReference type="SUPFAM" id="SSF46785">
    <property type="entry name" value="Winged helix' DNA-binding domain"/>
    <property type="match status" value="1"/>
</dbReference>
<dbReference type="GO" id="GO:0003723">
    <property type="term" value="F:RNA binding"/>
    <property type="evidence" value="ECO:0007669"/>
    <property type="project" value="UniProtKB-UniRule"/>
</dbReference>
<proteinExistence type="predicted"/>
<dbReference type="AlphaFoldDB" id="K3W5C3"/>
<keyword evidence="6" id="KW-1185">Reference proteome</keyword>
<evidence type="ECO:0000256" key="3">
    <source>
        <dbReference type="SAM" id="MobiDB-lite"/>
    </source>
</evidence>
<organism evidence="5 6">
    <name type="scientific">Globisporangium ultimum (strain ATCC 200006 / CBS 805.95 / DAOM BR144)</name>
    <name type="common">Pythium ultimum</name>
    <dbReference type="NCBI Taxonomy" id="431595"/>
    <lineage>
        <taxon>Eukaryota</taxon>
        <taxon>Sar</taxon>
        <taxon>Stramenopiles</taxon>
        <taxon>Oomycota</taxon>
        <taxon>Peronosporomycetes</taxon>
        <taxon>Pythiales</taxon>
        <taxon>Pythiaceae</taxon>
        <taxon>Globisporangium</taxon>
    </lineage>
</organism>
<feature type="region of interest" description="Disordered" evidence="3">
    <location>
        <begin position="1"/>
        <end position="105"/>
    </location>
</feature>
<dbReference type="EnsemblProtists" id="PYU1_T000164">
    <property type="protein sequence ID" value="PYU1_T000164"/>
    <property type="gene ID" value="PYU1_G000164"/>
</dbReference>
<sequence>MGVNANDTTAAAPAAKKYHLVEAEEVDQPKTQPRKNGANATAAGAKKKGKVNWTQFPLGSEDGSSGSATENDDSSQRNGFRGERGGRFNGAGGRGGRGPRRNYDNNGAYYNGVYVPNTDPKMTAQWAKEQIEFYFSPDNLVRDIFLRQHMDVDGYVPLAFVGSFQAVYSVHQDYASLLEAVKSSESVELDLENEKVRLRDGWQKWLWPNADGGYGVPRYIKTADEDASESA</sequence>
<dbReference type="InterPro" id="IPR045180">
    <property type="entry name" value="La_dom_prot"/>
</dbReference>
<feature type="compositionally biased region" description="Gly residues" evidence="3">
    <location>
        <begin position="87"/>
        <end position="96"/>
    </location>
</feature>
<feature type="compositionally biased region" description="Low complexity" evidence="3">
    <location>
        <begin position="35"/>
        <end position="44"/>
    </location>
</feature>
<dbReference type="OMA" id="HMDVDGF"/>
<dbReference type="SMART" id="SM00715">
    <property type="entry name" value="LA"/>
    <property type="match status" value="1"/>
</dbReference>
<dbReference type="STRING" id="431595.K3W5C3"/>
<keyword evidence="1 2" id="KW-0694">RNA-binding</keyword>
<dbReference type="InterPro" id="IPR036390">
    <property type="entry name" value="WH_DNA-bd_sf"/>
</dbReference>
<reference evidence="6" key="2">
    <citation type="submission" date="2010-04" db="EMBL/GenBank/DDBJ databases">
        <authorList>
            <person name="Buell R."/>
            <person name="Hamilton J."/>
            <person name="Hostetler J."/>
        </authorList>
    </citation>
    <scope>NUCLEOTIDE SEQUENCE [LARGE SCALE GENOMIC DNA]</scope>
    <source>
        <strain evidence="6">DAOM:BR144</strain>
    </source>
</reference>
<evidence type="ECO:0000256" key="2">
    <source>
        <dbReference type="PROSITE-ProRule" id="PRU00332"/>
    </source>
</evidence>
<dbReference type="eggNOG" id="KOG2590">
    <property type="taxonomic scope" value="Eukaryota"/>
</dbReference>
<reference evidence="6" key="1">
    <citation type="journal article" date="2010" name="Genome Biol.">
        <title>Genome sequence of the necrotrophic plant pathogen Pythium ultimum reveals original pathogenicity mechanisms and effector repertoire.</title>
        <authorList>
            <person name="Levesque C.A."/>
            <person name="Brouwer H."/>
            <person name="Cano L."/>
            <person name="Hamilton J.P."/>
            <person name="Holt C."/>
            <person name="Huitema E."/>
            <person name="Raffaele S."/>
            <person name="Robideau G.P."/>
            <person name="Thines M."/>
            <person name="Win J."/>
            <person name="Zerillo M.M."/>
            <person name="Beakes G.W."/>
            <person name="Boore J.L."/>
            <person name="Busam D."/>
            <person name="Dumas B."/>
            <person name="Ferriera S."/>
            <person name="Fuerstenberg S.I."/>
            <person name="Gachon C.M."/>
            <person name="Gaulin E."/>
            <person name="Govers F."/>
            <person name="Grenville-Briggs L."/>
            <person name="Horner N."/>
            <person name="Hostetler J."/>
            <person name="Jiang R.H."/>
            <person name="Johnson J."/>
            <person name="Krajaejun T."/>
            <person name="Lin H."/>
            <person name="Meijer H.J."/>
            <person name="Moore B."/>
            <person name="Morris P."/>
            <person name="Phuntmart V."/>
            <person name="Puiu D."/>
            <person name="Shetty J."/>
            <person name="Stajich J.E."/>
            <person name="Tripathy S."/>
            <person name="Wawra S."/>
            <person name="van West P."/>
            <person name="Whitty B.R."/>
            <person name="Coutinho P.M."/>
            <person name="Henrissat B."/>
            <person name="Martin F."/>
            <person name="Thomas P.D."/>
            <person name="Tyler B.M."/>
            <person name="De Vries R.P."/>
            <person name="Kamoun S."/>
            <person name="Yandell M."/>
            <person name="Tisserat N."/>
            <person name="Buell C.R."/>
        </authorList>
    </citation>
    <scope>NUCLEOTIDE SEQUENCE</scope>
    <source>
        <strain evidence="6">DAOM:BR144</strain>
    </source>
</reference>
<dbReference type="InParanoid" id="K3W5C3"/>
<evidence type="ECO:0000259" key="4">
    <source>
        <dbReference type="PROSITE" id="PS50961"/>
    </source>
</evidence>
<name>K3W5C3_GLOUD</name>
<protein>
    <recommendedName>
        <fullName evidence="4">HTH La-type RNA-binding domain-containing protein</fullName>
    </recommendedName>
</protein>
<dbReference type="Pfam" id="PF05383">
    <property type="entry name" value="La"/>
    <property type="match status" value="1"/>
</dbReference>
<evidence type="ECO:0000256" key="1">
    <source>
        <dbReference type="ARBA" id="ARBA00022884"/>
    </source>
</evidence>
<dbReference type="EMBL" id="GL376636">
    <property type="status" value="NOT_ANNOTATED_CDS"/>
    <property type="molecule type" value="Genomic_DNA"/>
</dbReference>
<dbReference type="InterPro" id="IPR006630">
    <property type="entry name" value="La_HTH"/>
</dbReference>
<reference evidence="5" key="3">
    <citation type="submission" date="2015-02" db="UniProtKB">
        <authorList>
            <consortium name="EnsemblProtists"/>
        </authorList>
    </citation>
    <scope>IDENTIFICATION</scope>
    <source>
        <strain evidence="5">DAOM BR144</strain>
    </source>
</reference>
<dbReference type="CDD" id="cd07323">
    <property type="entry name" value="LAM"/>
    <property type="match status" value="1"/>
</dbReference>
<dbReference type="PANTHER" id="PTHR22792:SF157">
    <property type="entry name" value="LA PROTEIN"/>
    <property type="match status" value="1"/>
</dbReference>
<feature type="compositionally biased region" description="Low complexity" evidence="3">
    <location>
        <begin position="1"/>
        <end position="15"/>
    </location>
</feature>
<dbReference type="HOGENOM" id="CLU_1201930_0_0_1"/>
<dbReference type="Proteomes" id="UP000019132">
    <property type="component" value="Unassembled WGS sequence"/>
</dbReference>
<dbReference type="PROSITE" id="PS50961">
    <property type="entry name" value="HTH_LA"/>
    <property type="match status" value="1"/>
</dbReference>
<feature type="domain" description="HTH La-type RNA-binding" evidence="4">
    <location>
        <begin position="117"/>
        <end position="208"/>
    </location>
</feature>
<dbReference type="PANTHER" id="PTHR22792">
    <property type="entry name" value="LUPUS LA PROTEIN-RELATED"/>
    <property type="match status" value="1"/>
</dbReference>
<dbReference type="VEuPathDB" id="FungiDB:PYU1_G000164"/>
<dbReference type="InterPro" id="IPR036388">
    <property type="entry name" value="WH-like_DNA-bd_sf"/>
</dbReference>
<feature type="compositionally biased region" description="Polar residues" evidence="3">
    <location>
        <begin position="53"/>
        <end position="69"/>
    </location>
</feature>
<evidence type="ECO:0000313" key="6">
    <source>
        <dbReference type="Proteomes" id="UP000019132"/>
    </source>
</evidence>
<dbReference type="Gene3D" id="1.10.10.10">
    <property type="entry name" value="Winged helix-like DNA-binding domain superfamily/Winged helix DNA-binding domain"/>
    <property type="match status" value="1"/>
</dbReference>